<dbReference type="InterPro" id="IPR023210">
    <property type="entry name" value="NADP_OxRdtase_dom"/>
</dbReference>
<evidence type="ECO:0000313" key="4">
    <source>
        <dbReference type="Proteomes" id="UP000824128"/>
    </source>
</evidence>
<dbReference type="GO" id="GO:0005829">
    <property type="term" value="C:cytosol"/>
    <property type="evidence" value="ECO:0007669"/>
    <property type="project" value="TreeGrafter"/>
</dbReference>
<proteinExistence type="predicted"/>
<sequence>MNQIPGTDLKVFPITLGTMTYGSPVAFDDAVKLTQYAVSRGVNLIDTANMYEGYNRYAGSAGGVAEEIVGRAVRGLPRGSVAVATKVGMKVGPAPEDEGTSPAAIRKQLDRSLARLGMDCIDLYYLHRPDESVPLADILGALSDAQRAGKIRYYGVSNYSAEQLAALLRAADAAHLPRPVACQPPLSYLKQEALAALLPLCAAEDIAVIPYQIYQGGLLTGKYRRGAAAPAGSRADEKPEWMMRMDDALFDRIESFAAAAQAHGKSMAQYAIRWTLEQPAVVSAIVGVKNEKQVDDAVAALA</sequence>
<evidence type="ECO:0000313" key="3">
    <source>
        <dbReference type="EMBL" id="HIU94672.1"/>
    </source>
</evidence>
<gene>
    <name evidence="3" type="ORF">IAD24_05875</name>
</gene>
<protein>
    <submittedName>
        <fullName evidence="3">Aldo/keto reductase</fullName>
    </submittedName>
</protein>
<dbReference type="AlphaFoldDB" id="A0A9D1N4N2"/>
<comment type="caution">
    <text evidence="3">The sequence shown here is derived from an EMBL/GenBank/DDBJ whole genome shotgun (WGS) entry which is preliminary data.</text>
</comment>
<evidence type="ECO:0000259" key="2">
    <source>
        <dbReference type="Pfam" id="PF00248"/>
    </source>
</evidence>
<dbReference type="Gene3D" id="3.20.20.100">
    <property type="entry name" value="NADP-dependent oxidoreductase domain"/>
    <property type="match status" value="1"/>
</dbReference>
<feature type="domain" description="NADP-dependent oxidoreductase" evidence="2">
    <location>
        <begin position="13"/>
        <end position="301"/>
    </location>
</feature>
<dbReference type="InterPro" id="IPR050523">
    <property type="entry name" value="AKR_Detox_Biosynth"/>
</dbReference>
<dbReference type="InterPro" id="IPR036812">
    <property type="entry name" value="NAD(P)_OxRdtase_dom_sf"/>
</dbReference>
<accession>A0A9D1N4N2</accession>
<reference evidence="3" key="2">
    <citation type="journal article" date="2021" name="PeerJ">
        <title>Extensive microbial diversity within the chicken gut microbiome revealed by metagenomics and culture.</title>
        <authorList>
            <person name="Gilroy R."/>
            <person name="Ravi A."/>
            <person name="Getino M."/>
            <person name="Pursley I."/>
            <person name="Horton D.L."/>
            <person name="Alikhan N.F."/>
            <person name="Baker D."/>
            <person name="Gharbi K."/>
            <person name="Hall N."/>
            <person name="Watson M."/>
            <person name="Adriaenssens E.M."/>
            <person name="Foster-Nyarko E."/>
            <person name="Jarju S."/>
            <person name="Secka A."/>
            <person name="Antonio M."/>
            <person name="Oren A."/>
            <person name="Chaudhuri R.R."/>
            <person name="La Ragione R."/>
            <person name="Hildebrand F."/>
            <person name="Pallen M.J."/>
        </authorList>
    </citation>
    <scope>NUCLEOTIDE SEQUENCE</scope>
    <source>
        <strain evidence="3">ChiGjej2B2-16831</strain>
    </source>
</reference>
<dbReference type="EMBL" id="DVNZ01000187">
    <property type="protein sequence ID" value="HIU94672.1"/>
    <property type="molecule type" value="Genomic_DNA"/>
</dbReference>
<keyword evidence="1" id="KW-0560">Oxidoreductase</keyword>
<dbReference type="PANTHER" id="PTHR43364:SF4">
    <property type="entry name" value="NAD(P)-LINKED OXIDOREDUCTASE SUPERFAMILY PROTEIN"/>
    <property type="match status" value="1"/>
</dbReference>
<organism evidence="3 4">
    <name type="scientific">Candidatus Aphodomorpha intestinavium</name>
    <dbReference type="NCBI Taxonomy" id="2840672"/>
    <lineage>
        <taxon>Bacteria</taxon>
        <taxon>Bacillati</taxon>
        <taxon>Bacillota</taxon>
        <taxon>Clostridia</taxon>
        <taxon>Eubacteriales</taxon>
        <taxon>Candidatus Aphodomorpha</taxon>
    </lineage>
</organism>
<dbReference type="GO" id="GO:0016491">
    <property type="term" value="F:oxidoreductase activity"/>
    <property type="evidence" value="ECO:0007669"/>
    <property type="project" value="UniProtKB-KW"/>
</dbReference>
<dbReference type="Pfam" id="PF00248">
    <property type="entry name" value="Aldo_ket_red"/>
    <property type="match status" value="1"/>
</dbReference>
<dbReference type="Proteomes" id="UP000824128">
    <property type="component" value="Unassembled WGS sequence"/>
</dbReference>
<dbReference type="PRINTS" id="PR00069">
    <property type="entry name" value="ALDKETRDTASE"/>
</dbReference>
<dbReference type="PANTHER" id="PTHR43364">
    <property type="entry name" value="NADH-SPECIFIC METHYLGLYOXAL REDUCTASE-RELATED"/>
    <property type="match status" value="1"/>
</dbReference>
<name>A0A9D1N4N2_9FIRM</name>
<dbReference type="SUPFAM" id="SSF51430">
    <property type="entry name" value="NAD(P)-linked oxidoreductase"/>
    <property type="match status" value="1"/>
</dbReference>
<evidence type="ECO:0000256" key="1">
    <source>
        <dbReference type="ARBA" id="ARBA00023002"/>
    </source>
</evidence>
<reference evidence="3" key="1">
    <citation type="submission" date="2020-10" db="EMBL/GenBank/DDBJ databases">
        <authorList>
            <person name="Gilroy R."/>
        </authorList>
    </citation>
    <scope>NUCLEOTIDE SEQUENCE</scope>
    <source>
        <strain evidence="3">ChiGjej2B2-16831</strain>
    </source>
</reference>
<dbReference type="InterPro" id="IPR020471">
    <property type="entry name" value="AKR"/>
</dbReference>